<dbReference type="InterPro" id="IPR038607">
    <property type="entry name" value="PhoD-like_sf"/>
</dbReference>
<comment type="caution">
    <text evidence="2">The sequence shown here is derived from an EMBL/GenBank/DDBJ whole genome shotgun (WGS) entry which is preliminary data.</text>
</comment>
<reference evidence="2 3" key="1">
    <citation type="submission" date="2023-04" db="EMBL/GenBank/DDBJ databases">
        <title>Forest soil microbial communities from Buena Vista Peninsula, Colon Province, Panama.</title>
        <authorList>
            <person name="Bouskill N."/>
        </authorList>
    </citation>
    <scope>NUCLEOTIDE SEQUENCE [LARGE SCALE GENOMIC DNA]</scope>
    <source>
        <strain evidence="2 3">GGS1</strain>
    </source>
</reference>
<gene>
    <name evidence="2" type="ORF">M2283_009094</name>
</gene>
<proteinExistence type="predicted"/>
<protein>
    <submittedName>
        <fullName evidence="2">Uncharacterized protein</fullName>
    </submittedName>
</protein>
<organism evidence="2 3">
    <name type="scientific">Streptomyces pseudovenezuelae</name>
    <dbReference type="NCBI Taxonomy" id="67350"/>
    <lineage>
        <taxon>Bacteria</taxon>
        <taxon>Bacillati</taxon>
        <taxon>Actinomycetota</taxon>
        <taxon>Actinomycetes</taxon>
        <taxon>Kitasatosporales</taxon>
        <taxon>Streptomycetaceae</taxon>
        <taxon>Streptomyces</taxon>
        <taxon>Streptomyces aurantiacus group</taxon>
    </lineage>
</organism>
<dbReference type="EMBL" id="JARXVH010000025">
    <property type="protein sequence ID" value="MDH6221747.1"/>
    <property type="molecule type" value="Genomic_DNA"/>
</dbReference>
<evidence type="ECO:0000313" key="3">
    <source>
        <dbReference type="Proteomes" id="UP001160499"/>
    </source>
</evidence>
<feature type="region of interest" description="Disordered" evidence="1">
    <location>
        <begin position="1"/>
        <end position="30"/>
    </location>
</feature>
<sequence>MKLCRAGSDSTAAISSVCSTGSGSRSDRSHGYSVLDVIPERAQVDYYILSDKKSPTATSSWTCSYRTRSGTQKVERVDAPVL</sequence>
<keyword evidence="3" id="KW-1185">Reference proteome</keyword>
<accession>A0ABT6LZL1</accession>
<evidence type="ECO:0000313" key="2">
    <source>
        <dbReference type="EMBL" id="MDH6221747.1"/>
    </source>
</evidence>
<dbReference type="Proteomes" id="UP001160499">
    <property type="component" value="Unassembled WGS sequence"/>
</dbReference>
<dbReference type="Gene3D" id="3.60.21.70">
    <property type="entry name" value="PhoD-like phosphatase"/>
    <property type="match status" value="1"/>
</dbReference>
<feature type="compositionally biased region" description="Low complexity" evidence="1">
    <location>
        <begin position="15"/>
        <end position="24"/>
    </location>
</feature>
<evidence type="ECO:0000256" key="1">
    <source>
        <dbReference type="SAM" id="MobiDB-lite"/>
    </source>
</evidence>
<name>A0ABT6LZL1_9ACTN</name>